<proteinExistence type="inferred from homology"/>
<evidence type="ECO:0000256" key="6">
    <source>
        <dbReference type="ARBA" id="ARBA00022840"/>
    </source>
</evidence>
<evidence type="ECO:0000256" key="5">
    <source>
        <dbReference type="ARBA" id="ARBA00022777"/>
    </source>
</evidence>
<keyword evidence="11" id="KW-1185">Reference proteome</keyword>
<dbReference type="PANTHER" id="PTHR10695:SF46">
    <property type="entry name" value="BIFUNCTIONAL COENZYME A SYNTHASE-RELATED"/>
    <property type="match status" value="1"/>
</dbReference>
<keyword evidence="3 8" id="KW-0808">Transferase</keyword>
<dbReference type="Pfam" id="PF01121">
    <property type="entry name" value="CoaE"/>
    <property type="match status" value="1"/>
</dbReference>
<evidence type="ECO:0000256" key="2">
    <source>
        <dbReference type="ARBA" id="ARBA00022490"/>
    </source>
</evidence>
<dbReference type="AlphaFoldDB" id="A0AAU9E6Y9"/>
<dbReference type="GO" id="GO:0004140">
    <property type="term" value="F:dephospho-CoA kinase activity"/>
    <property type="evidence" value="ECO:0007669"/>
    <property type="project" value="UniProtKB-UniRule"/>
</dbReference>
<comment type="similarity">
    <text evidence="1 8">Belongs to the CoaE family.</text>
</comment>
<keyword evidence="4 8" id="KW-0547">Nucleotide-binding</keyword>
<reference evidence="10 11" key="1">
    <citation type="submission" date="2023-08" db="EMBL/GenBank/DDBJ databases">
        <title>Helicovermis profunda gen. nov., sp. nov., a novel mesophilic, fermentative bacterium within the Bacillota from a deep-sea hydrothermal vent chimney.</title>
        <authorList>
            <person name="Miyazaki U."/>
            <person name="Mizutani D."/>
            <person name="Hashimoto Y."/>
            <person name="Tame A."/>
            <person name="Sawayama S."/>
            <person name="Miyazaki J."/>
            <person name="Takai K."/>
            <person name="Nakagawa S."/>
        </authorList>
    </citation>
    <scope>NUCLEOTIDE SEQUENCE [LARGE SCALE GENOMIC DNA]</scope>
    <source>
        <strain evidence="10 11">S502</strain>
    </source>
</reference>
<comment type="pathway">
    <text evidence="8">Cofactor biosynthesis; coenzyme A biosynthesis; CoA from (R)-pantothenate: step 5/5.</text>
</comment>
<dbReference type="EMBL" id="AP028654">
    <property type="protein sequence ID" value="BEP29173.1"/>
    <property type="molecule type" value="Genomic_DNA"/>
</dbReference>
<evidence type="ECO:0000256" key="4">
    <source>
        <dbReference type="ARBA" id="ARBA00022741"/>
    </source>
</evidence>
<dbReference type="InterPro" id="IPR001977">
    <property type="entry name" value="Depp_CoAkinase"/>
</dbReference>
<dbReference type="HAMAP" id="MF_00376">
    <property type="entry name" value="Dephospho_CoA_kinase"/>
    <property type="match status" value="1"/>
</dbReference>
<protein>
    <recommendedName>
        <fullName evidence="8 9">Dephospho-CoA kinase</fullName>
        <ecNumber evidence="8 9">2.7.1.24</ecNumber>
    </recommendedName>
    <alternativeName>
        <fullName evidence="8">Dephosphocoenzyme A kinase</fullName>
    </alternativeName>
</protein>
<keyword evidence="5 8" id="KW-0418">Kinase</keyword>
<dbReference type="GO" id="GO:0015937">
    <property type="term" value="P:coenzyme A biosynthetic process"/>
    <property type="evidence" value="ECO:0007669"/>
    <property type="project" value="UniProtKB-UniRule"/>
</dbReference>
<dbReference type="PROSITE" id="PS51219">
    <property type="entry name" value="DPCK"/>
    <property type="match status" value="1"/>
</dbReference>
<evidence type="ECO:0000313" key="10">
    <source>
        <dbReference type="EMBL" id="BEP29173.1"/>
    </source>
</evidence>
<dbReference type="FunFam" id="3.40.50.300:FF:000991">
    <property type="entry name" value="Dephospho-CoA kinase"/>
    <property type="match status" value="1"/>
</dbReference>
<feature type="binding site" evidence="8">
    <location>
        <begin position="11"/>
        <end position="16"/>
    </location>
    <ligand>
        <name>ATP</name>
        <dbReference type="ChEBI" id="CHEBI:30616"/>
    </ligand>
</feature>
<keyword evidence="2 8" id="KW-0963">Cytoplasm</keyword>
<comment type="function">
    <text evidence="8">Catalyzes the phosphorylation of the 3'-hydroxyl group of dephosphocoenzyme A to form coenzyme A.</text>
</comment>
<dbReference type="KEGG" id="hprf:HLPR_15040"/>
<dbReference type="EC" id="2.7.1.24" evidence="8 9"/>
<comment type="subcellular location">
    <subcellularLocation>
        <location evidence="8">Cytoplasm</location>
    </subcellularLocation>
</comment>
<dbReference type="GO" id="GO:0005524">
    <property type="term" value="F:ATP binding"/>
    <property type="evidence" value="ECO:0007669"/>
    <property type="project" value="UniProtKB-UniRule"/>
</dbReference>
<evidence type="ECO:0000256" key="3">
    <source>
        <dbReference type="ARBA" id="ARBA00022679"/>
    </source>
</evidence>
<organism evidence="10 11">
    <name type="scientific">Helicovermis profundi</name>
    <dbReference type="NCBI Taxonomy" id="3065157"/>
    <lineage>
        <taxon>Bacteria</taxon>
        <taxon>Bacillati</taxon>
        <taxon>Bacillota</taxon>
        <taxon>Clostridia</taxon>
        <taxon>Helicovermis</taxon>
    </lineage>
</organism>
<evidence type="ECO:0000256" key="9">
    <source>
        <dbReference type="NCBIfam" id="TIGR00152"/>
    </source>
</evidence>
<dbReference type="CDD" id="cd02022">
    <property type="entry name" value="DPCK"/>
    <property type="match status" value="1"/>
</dbReference>
<accession>A0AAU9E6Y9</accession>
<dbReference type="SUPFAM" id="SSF52540">
    <property type="entry name" value="P-loop containing nucleoside triphosphate hydrolases"/>
    <property type="match status" value="1"/>
</dbReference>
<dbReference type="PANTHER" id="PTHR10695">
    <property type="entry name" value="DEPHOSPHO-COA KINASE-RELATED"/>
    <property type="match status" value="1"/>
</dbReference>
<evidence type="ECO:0000256" key="1">
    <source>
        <dbReference type="ARBA" id="ARBA00009018"/>
    </source>
</evidence>
<dbReference type="Proteomes" id="UP001321786">
    <property type="component" value="Chromosome"/>
</dbReference>
<evidence type="ECO:0000256" key="8">
    <source>
        <dbReference type="HAMAP-Rule" id="MF_00376"/>
    </source>
</evidence>
<dbReference type="InterPro" id="IPR027417">
    <property type="entry name" value="P-loop_NTPase"/>
</dbReference>
<evidence type="ECO:0000313" key="11">
    <source>
        <dbReference type="Proteomes" id="UP001321786"/>
    </source>
</evidence>
<gene>
    <name evidence="8 10" type="primary">coaE</name>
    <name evidence="10" type="ORF">HLPR_15040</name>
</gene>
<comment type="catalytic activity">
    <reaction evidence="8">
        <text>3'-dephospho-CoA + ATP = ADP + CoA + H(+)</text>
        <dbReference type="Rhea" id="RHEA:18245"/>
        <dbReference type="ChEBI" id="CHEBI:15378"/>
        <dbReference type="ChEBI" id="CHEBI:30616"/>
        <dbReference type="ChEBI" id="CHEBI:57287"/>
        <dbReference type="ChEBI" id="CHEBI:57328"/>
        <dbReference type="ChEBI" id="CHEBI:456216"/>
        <dbReference type="EC" id="2.7.1.24"/>
    </reaction>
</comment>
<dbReference type="GO" id="GO:0005737">
    <property type="term" value="C:cytoplasm"/>
    <property type="evidence" value="ECO:0007669"/>
    <property type="project" value="UniProtKB-SubCell"/>
</dbReference>
<name>A0AAU9E6Y9_9FIRM</name>
<keyword evidence="7 8" id="KW-0173">Coenzyme A biosynthesis</keyword>
<evidence type="ECO:0000256" key="7">
    <source>
        <dbReference type="ARBA" id="ARBA00022993"/>
    </source>
</evidence>
<keyword evidence="6 8" id="KW-0067">ATP-binding</keyword>
<dbReference type="Gene3D" id="3.40.50.300">
    <property type="entry name" value="P-loop containing nucleotide triphosphate hydrolases"/>
    <property type="match status" value="1"/>
</dbReference>
<dbReference type="NCBIfam" id="TIGR00152">
    <property type="entry name" value="dephospho-CoA kinase"/>
    <property type="match status" value="1"/>
</dbReference>
<sequence>MKIIGLTGGIASGKSTVSKVLKELGAIIVDADKIARDVVKKGEKSLEEIEETFGKEVINKDGTLDRKKLGKIVFSDYRKLRLLNAITHPRIKEKVYEEFEYYRNRNENIIFFDCPLLYESKYENDVTETWLIYVDKETQIDRLVKRDNIKKEEAIKRINAQKLLVDKIELSDIIVYNSFSIEELKNDVLILYSGYTNTKIIDNLEYMKKNSSH</sequence>